<dbReference type="Proteomes" id="UP000814033">
    <property type="component" value="Unassembled WGS sequence"/>
</dbReference>
<proteinExistence type="predicted"/>
<keyword evidence="2" id="KW-1185">Reference proteome</keyword>
<accession>A0ACB8R5D7</accession>
<comment type="caution">
    <text evidence="1">The sequence shown here is derived from an EMBL/GenBank/DDBJ whole genome shotgun (WGS) entry which is preliminary data.</text>
</comment>
<organism evidence="1 2">
    <name type="scientific">Auriscalpium vulgare</name>
    <dbReference type="NCBI Taxonomy" id="40419"/>
    <lineage>
        <taxon>Eukaryota</taxon>
        <taxon>Fungi</taxon>
        <taxon>Dikarya</taxon>
        <taxon>Basidiomycota</taxon>
        <taxon>Agaricomycotina</taxon>
        <taxon>Agaricomycetes</taxon>
        <taxon>Russulales</taxon>
        <taxon>Auriscalpiaceae</taxon>
        <taxon>Auriscalpium</taxon>
    </lineage>
</organism>
<dbReference type="EMBL" id="MU276321">
    <property type="protein sequence ID" value="KAI0039319.1"/>
    <property type="molecule type" value="Genomic_DNA"/>
</dbReference>
<gene>
    <name evidence="1" type="ORF">FA95DRAFT_1655434</name>
</gene>
<reference evidence="1" key="2">
    <citation type="journal article" date="2022" name="New Phytol.">
        <title>Evolutionary transition to the ectomycorrhizal habit in the genomes of a hyperdiverse lineage of mushroom-forming fungi.</title>
        <authorList>
            <person name="Looney B."/>
            <person name="Miyauchi S."/>
            <person name="Morin E."/>
            <person name="Drula E."/>
            <person name="Courty P.E."/>
            <person name="Kohler A."/>
            <person name="Kuo A."/>
            <person name="LaButti K."/>
            <person name="Pangilinan J."/>
            <person name="Lipzen A."/>
            <person name="Riley R."/>
            <person name="Andreopoulos W."/>
            <person name="He G."/>
            <person name="Johnson J."/>
            <person name="Nolan M."/>
            <person name="Tritt A."/>
            <person name="Barry K.W."/>
            <person name="Grigoriev I.V."/>
            <person name="Nagy L.G."/>
            <person name="Hibbett D."/>
            <person name="Henrissat B."/>
            <person name="Matheny P.B."/>
            <person name="Labbe J."/>
            <person name="Martin F.M."/>
        </authorList>
    </citation>
    <scope>NUCLEOTIDE SEQUENCE</scope>
    <source>
        <strain evidence="1">FP105234-sp</strain>
    </source>
</reference>
<name>A0ACB8R5D7_9AGAM</name>
<reference evidence="1" key="1">
    <citation type="submission" date="2021-02" db="EMBL/GenBank/DDBJ databases">
        <authorList>
            <consortium name="DOE Joint Genome Institute"/>
            <person name="Ahrendt S."/>
            <person name="Looney B.P."/>
            <person name="Miyauchi S."/>
            <person name="Morin E."/>
            <person name="Drula E."/>
            <person name="Courty P.E."/>
            <person name="Chicoki N."/>
            <person name="Fauchery L."/>
            <person name="Kohler A."/>
            <person name="Kuo A."/>
            <person name="Labutti K."/>
            <person name="Pangilinan J."/>
            <person name="Lipzen A."/>
            <person name="Riley R."/>
            <person name="Andreopoulos W."/>
            <person name="He G."/>
            <person name="Johnson J."/>
            <person name="Barry K.W."/>
            <person name="Grigoriev I.V."/>
            <person name="Nagy L."/>
            <person name="Hibbett D."/>
            <person name="Henrissat B."/>
            <person name="Matheny P.B."/>
            <person name="Labbe J."/>
            <person name="Martin F."/>
        </authorList>
    </citation>
    <scope>NUCLEOTIDE SEQUENCE</scope>
    <source>
        <strain evidence="1">FP105234-sp</strain>
    </source>
</reference>
<evidence type="ECO:0000313" key="1">
    <source>
        <dbReference type="EMBL" id="KAI0039319.1"/>
    </source>
</evidence>
<protein>
    <submittedName>
        <fullName evidence="1">Aldehyde dehydrogenase</fullName>
    </submittedName>
</protein>
<evidence type="ECO:0000313" key="2">
    <source>
        <dbReference type="Proteomes" id="UP000814033"/>
    </source>
</evidence>
<sequence length="491" mass="52219">MPDEPNRHAQFVNATSGSTITINNPATGQLVAEVQSASTADVDAAVAAAQAAFPAWSALTGKQRAVYLRKLGALIETNADELGDLEVISIGKAKSGMHLENSWAREYVDTAEAVFGDTSLNQPGFLNLSIRQPFGVVGAIIRATHQSKLPCSFPYPLRSAPAVAAGNCIVLKSSEKTPLQALALARLTKEAGFPPGVVNVLSGDGAIGGHIAGHMDIRKVSFTGSTSTGRRVQAAAANSNLKVVTLELGGKAPTIVFADANLKNAVDAVVMSNLVLSGQTCVVSTSRVYVQESLAPTFLEHLKGSYAGWTQLQGDPTDLKNVLGTVADVSQAERIQEFLDIGKKDGKVAAGGDRDGAFVHPTIFTDVGDDSKLNREEVFGPVLVFHTFKDEEEAIRRANDTEYALYASVFTKDIDRAIRVAKRLESGQVGINTASPTLHVDMPFGGWKQSGYGKGASIASEELREADSLAEMGRHWVENWCVCRRRAPNAC</sequence>